<feature type="compositionally biased region" description="Polar residues" evidence="1">
    <location>
        <begin position="1"/>
        <end position="17"/>
    </location>
</feature>
<feature type="region of interest" description="Disordered" evidence="1">
    <location>
        <begin position="1"/>
        <end position="25"/>
    </location>
</feature>
<dbReference type="Gene3D" id="3.30.750.24">
    <property type="entry name" value="STAS domain"/>
    <property type="match status" value="1"/>
</dbReference>
<evidence type="ECO:0000259" key="2">
    <source>
        <dbReference type="PROSITE" id="PS50801"/>
    </source>
</evidence>
<accession>A0ABW6YIZ9</accession>
<evidence type="ECO:0000313" key="3">
    <source>
        <dbReference type="EMBL" id="MFF8279831.1"/>
    </source>
</evidence>
<dbReference type="RefSeq" id="WP_391936751.1">
    <property type="nucleotide sequence ID" value="NZ_JBIBSM010000017.1"/>
</dbReference>
<reference evidence="3 4" key="1">
    <citation type="submission" date="2024-10" db="EMBL/GenBank/DDBJ databases">
        <title>The Natural Products Discovery Center: Release of the First 8490 Sequenced Strains for Exploring Actinobacteria Biosynthetic Diversity.</title>
        <authorList>
            <person name="Kalkreuter E."/>
            <person name="Kautsar S.A."/>
            <person name="Yang D."/>
            <person name="Bader C.D."/>
            <person name="Teijaro C.N."/>
            <person name="Fluegel L."/>
            <person name="Davis C.M."/>
            <person name="Simpson J.R."/>
            <person name="Lauterbach L."/>
            <person name="Steele A.D."/>
            <person name="Gui C."/>
            <person name="Meng S."/>
            <person name="Li G."/>
            <person name="Viehrig K."/>
            <person name="Ye F."/>
            <person name="Su P."/>
            <person name="Kiefer A.F."/>
            <person name="Nichols A."/>
            <person name="Cepeda A.J."/>
            <person name="Yan W."/>
            <person name="Fan B."/>
            <person name="Jiang Y."/>
            <person name="Adhikari A."/>
            <person name="Zheng C.-J."/>
            <person name="Schuster L."/>
            <person name="Cowan T.M."/>
            <person name="Smanski M.J."/>
            <person name="Chevrette M.G."/>
            <person name="De Carvalho L.P.S."/>
            <person name="Shen B."/>
        </authorList>
    </citation>
    <scope>NUCLEOTIDE SEQUENCE [LARGE SCALE GENOMIC DNA]</scope>
    <source>
        <strain evidence="3 4">NPDC015755</strain>
    </source>
</reference>
<sequence length="144" mass="15486">MRTASNLPILTAPTVTPGTGPIDQGAETAPCGTSVRSCSVVDEQTLRVELHGEVDHYSAGPLRVLLAAASTLGHRRLVLDTSRVTFADSALLRILTDWTEHGRRLRLTGVTPAMERLRAAAWGASPPTARRRARPRRETVGEGV</sequence>
<evidence type="ECO:0000256" key="1">
    <source>
        <dbReference type="SAM" id="MobiDB-lite"/>
    </source>
</evidence>
<dbReference type="InterPro" id="IPR002645">
    <property type="entry name" value="STAS_dom"/>
</dbReference>
<proteinExistence type="predicted"/>
<gene>
    <name evidence="3" type="ORF">ACF05T_27615</name>
</gene>
<organism evidence="3 4">
    <name type="scientific">Streptomyces lateritius</name>
    <dbReference type="NCBI Taxonomy" id="67313"/>
    <lineage>
        <taxon>Bacteria</taxon>
        <taxon>Bacillati</taxon>
        <taxon>Actinomycetota</taxon>
        <taxon>Actinomycetes</taxon>
        <taxon>Kitasatosporales</taxon>
        <taxon>Streptomycetaceae</taxon>
        <taxon>Streptomyces</taxon>
    </lineage>
</organism>
<feature type="domain" description="STAS" evidence="2">
    <location>
        <begin position="48"/>
        <end position="117"/>
    </location>
</feature>
<dbReference type="Proteomes" id="UP001603013">
    <property type="component" value="Unassembled WGS sequence"/>
</dbReference>
<dbReference type="Pfam" id="PF13466">
    <property type="entry name" value="STAS_2"/>
    <property type="match status" value="1"/>
</dbReference>
<dbReference type="CDD" id="cd07043">
    <property type="entry name" value="STAS_anti-anti-sigma_factors"/>
    <property type="match status" value="1"/>
</dbReference>
<dbReference type="InterPro" id="IPR058548">
    <property type="entry name" value="MlaB-like_STAS"/>
</dbReference>
<evidence type="ECO:0000313" key="4">
    <source>
        <dbReference type="Proteomes" id="UP001603013"/>
    </source>
</evidence>
<protein>
    <submittedName>
        <fullName evidence="3">STAS domain-containing protein</fullName>
    </submittedName>
</protein>
<comment type="caution">
    <text evidence="3">The sequence shown here is derived from an EMBL/GenBank/DDBJ whole genome shotgun (WGS) entry which is preliminary data.</text>
</comment>
<dbReference type="PROSITE" id="PS50801">
    <property type="entry name" value="STAS"/>
    <property type="match status" value="1"/>
</dbReference>
<dbReference type="InterPro" id="IPR036513">
    <property type="entry name" value="STAS_dom_sf"/>
</dbReference>
<dbReference type="SUPFAM" id="SSF52091">
    <property type="entry name" value="SpoIIaa-like"/>
    <property type="match status" value="1"/>
</dbReference>
<feature type="region of interest" description="Disordered" evidence="1">
    <location>
        <begin position="122"/>
        <end position="144"/>
    </location>
</feature>
<keyword evidence="4" id="KW-1185">Reference proteome</keyword>
<dbReference type="EMBL" id="JBIBSM010000017">
    <property type="protein sequence ID" value="MFF8279831.1"/>
    <property type="molecule type" value="Genomic_DNA"/>
</dbReference>
<name>A0ABW6YIZ9_9ACTN</name>